<organism evidence="1 2">
    <name type="scientific">Rubripirellula reticaptiva</name>
    <dbReference type="NCBI Taxonomy" id="2528013"/>
    <lineage>
        <taxon>Bacteria</taxon>
        <taxon>Pseudomonadati</taxon>
        <taxon>Planctomycetota</taxon>
        <taxon>Planctomycetia</taxon>
        <taxon>Pirellulales</taxon>
        <taxon>Pirellulaceae</taxon>
        <taxon>Rubripirellula</taxon>
    </lineage>
</organism>
<dbReference type="AlphaFoldDB" id="A0A5C6FBV8"/>
<evidence type="ECO:0000313" key="1">
    <source>
        <dbReference type="EMBL" id="TWU58272.1"/>
    </source>
</evidence>
<protein>
    <submittedName>
        <fullName evidence="1">Uncharacterized protein</fullName>
    </submittedName>
</protein>
<reference evidence="1 2" key="1">
    <citation type="submission" date="2019-02" db="EMBL/GenBank/DDBJ databases">
        <title>Deep-cultivation of Planctomycetes and their phenomic and genomic characterization uncovers novel biology.</title>
        <authorList>
            <person name="Wiegand S."/>
            <person name="Jogler M."/>
            <person name="Boedeker C."/>
            <person name="Pinto D."/>
            <person name="Vollmers J."/>
            <person name="Rivas-Marin E."/>
            <person name="Kohn T."/>
            <person name="Peeters S.H."/>
            <person name="Heuer A."/>
            <person name="Rast P."/>
            <person name="Oberbeckmann S."/>
            <person name="Bunk B."/>
            <person name="Jeske O."/>
            <person name="Meyerdierks A."/>
            <person name="Storesund J.E."/>
            <person name="Kallscheuer N."/>
            <person name="Luecker S."/>
            <person name="Lage O.M."/>
            <person name="Pohl T."/>
            <person name="Merkel B.J."/>
            <person name="Hornburger P."/>
            <person name="Mueller R.-W."/>
            <person name="Bruemmer F."/>
            <person name="Labrenz M."/>
            <person name="Spormann A.M."/>
            <person name="Op Den Camp H."/>
            <person name="Overmann J."/>
            <person name="Amann R."/>
            <person name="Jetten M.S.M."/>
            <person name="Mascher T."/>
            <person name="Medema M.H."/>
            <person name="Devos D.P."/>
            <person name="Kaster A.-K."/>
            <person name="Ovreas L."/>
            <person name="Rohde M."/>
            <person name="Galperin M.Y."/>
            <person name="Jogler C."/>
        </authorList>
    </citation>
    <scope>NUCLEOTIDE SEQUENCE [LARGE SCALE GENOMIC DNA]</scope>
    <source>
        <strain evidence="1 2">Poly59</strain>
    </source>
</reference>
<keyword evidence="2" id="KW-1185">Reference proteome</keyword>
<comment type="caution">
    <text evidence="1">The sequence shown here is derived from an EMBL/GenBank/DDBJ whole genome shotgun (WGS) entry which is preliminary data.</text>
</comment>
<dbReference type="Proteomes" id="UP000317977">
    <property type="component" value="Unassembled WGS sequence"/>
</dbReference>
<dbReference type="EMBL" id="SJPX01000001">
    <property type="protein sequence ID" value="TWU58272.1"/>
    <property type="molecule type" value="Genomic_DNA"/>
</dbReference>
<dbReference type="RefSeq" id="WP_146533038.1">
    <property type="nucleotide sequence ID" value="NZ_SJPX01000001.1"/>
</dbReference>
<name>A0A5C6FBV8_9BACT</name>
<accession>A0A5C6FBV8</accession>
<gene>
    <name evidence="1" type="ORF">Poly59_11830</name>
</gene>
<proteinExistence type="predicted"/>
<evidence type="ECO:0000313" key="2">
    <source>
        <dbReference type="Proteomes" id="UP000317977"/>
    </source>
</evidence>
<sequence length="99" mass="11437">MTRLVVANIPIVNTSTPCKRQGFANAEVRRDQRIILITKVIQPADLKGCWELYPVRISDRTFIQLMIASSEFQHVKPKNETTVQSCESVQSLRTRVFRY</sequence>